<sequence length="163" mass="17957">MPDSTDISDLERRITAALDRIRRGIDAIPEPAPAPEISAEDHAALSQRLEEERTANAQLEERVRVLKERQEGRIAALEREVAAERERAGRLDGDLQALRQANAELSDTVAQLRGALEEGLDDPALVNRAILAELEGLKAARAADRTEIEEILAELRPIIEEAS</sequence>
<proteinExistence type="predicted"/>
<dbReference type="RefSeq" id="WP_018301111.1">
    <property type="nucleotide sequence ID" value="NZ_KB902276.1"/>
</dbReference>
<reference evidence="2 3" key="1">
    <citation type="submission" date="2013-01" db="EMBL/GenBank/DDBJ databases">
        <authorList>
            <person name="Fiebig A."/>
            <person name="Goeker M."/>
            <person name="Klenk H.-P.P."/>
        </authorList>
    </citation>
    <scope>NUCLEOTIDE SEQUENCE [LARGE SCALE GENOMIC DNA]</scope>
    <source>
        <strain evidence="2 3">DSM 24838</strain>
    </source>
</reference>
<keyword evidence="3" id="KW-1185">Reference proteome</keyword>
<dbReference type="AlphaFoldDB" id="A0A0D0PEZ0"/>
<evidence type="ECO:0000313" key="2">
    <source>
        <dbReference type="EMBL" id="KIQ69956.1"/>
    </source>
</evidence>
<comment type="caution">
    <text evidence="2">The sequence shown here is derived from an EMBL/GenBank/DDBJ whole genome shotgun (WGS) entry which is preliminary data.</text>
</comment>
<dbReference type="PATRIC" id="fig|1123501.6.peg.1615"/>
<evidence type="ECO:0000256" key="1">
    <source>
        <dbReference type="SAM" id="Coils"/>
    </source>
</evidence>
<protein>
    <submittedName>
        <fullName evidence="2">Uncharacterized protein</fullName>
    </submittedName>
</protein>
<dbReference type="EMBL" id="AONG01000008">
    <property type="protein sequence ID" value="KIQ69956.1"/>
    <property type="molecule type" value="Genomic_DNA"/>
</dbReference>
<organism evidence="2 3">
    <name type="scientific">Wenxinia marina DSM 24838</name>
    <dbReference type="NCBI Taxonomy" id="1123501"/>
    <lineage>
        <taxon>Bacteria</taxon>
        <taxon>Pseudomonadati</taxon>
        <taxon>Pseudomonadota</taxon>
        <taxon>Alphaproteobacteria</taxon>
        <taxon>Rhodobacterales</taxon>
        <taxon>Roseobacteraceae</taxon>
        <taxon>Wenxinia</taxon>
    </lineage>
</organism>
<gene>
    <name evidence="2" type="ORF">Wenmar_01526</name>
</gene>
<accession>A0A0D0PEZ0</accession>
<dbReference type="STRING" id="1123501.Wenmar_01526"/>
<name>A0A0D0PEZ0_9RHOB</name>
<keyword evidence="1" id="KW-0175">Coiled coil</keyword>
<dbReference type="Proteomes" id="UP000035100">
    <property type="component" value="Unassembled WGS sequence"/>
</dbReference>
<feature type="coiled-coil region" evidence="1">
    <location>
        <begin position="42"/>
        <end position="118"/>
    </location>
</feature>
<evidence type="ECO:0000313" key="3">
    <source>
        <dbReference type="Proteomes" id="UP000035100"/>
    </source>
</evidence>
<dbReference type="OrthoDB" id="7871100at2"/>
<dbReference type="eggNOG" id="ENOG50331VB">
    <property type="taxonomic scope" value="Bacteria"/>
</dbReference>